<dbReference type="RefSeq" id="WP_379994760.1">
    <property type="nucleotide sequence ID" value="NZ_JBHSGN010000057.1"/>
</dbReference>
<proteinExistence type="predicted"/>
<name>A0ABV9KTP0_9BACT</name>
<comment type="caution">
    <text evidence="1">The sequence shown here is derived from an EMBL/GenBank/DDBJ whole genome shotgun (WGS) entry which is preliminary data.</text>
</comment>
<reference evidence="2" key="1">
    <citation type="journal article" date="2019" name="Int. J. Syst. Evol. Microbiol.">
        <title>The Global Catalogue of Microorganisms (GCM) 10K type strain sequencing project: providing services to taxonomists for standard genome sequencing and annotation.</title>
        <authorList>
            <consortium name="The Broad Institute Genomics Platform"/>
            <consortium name="The Broad Institute Genome Sequencing Center for Infectious Disease"/>
            <person name="Wu L."/>
            <person name="Ma J."/>
        </authorList>
    </citation>
    <scope>NUCLEOTIDE SEQUENCE [LARGE SCALE GENOMIC DNA]</scope>
    <source>
        <strain evidence="2">CCUG 66188</strain>
    </source>
</reference>
<organism evidence="1 2">
    <name type="scientific">Dysgonomonas termitidis</name>
    <dbReference type="NCBI Taxonomy" id="1516126"/>
    <lineage>
        <taxon>Bacteria</taxon>
        <taxon>Pseudomonadati</taxon>
        <taxon>Bacteroidota</taxon>
        <taxon>Bacteroidia</taxon>
        <taxon>Bacteroidales</taxon>
        <taxon>Dysgonomonadaceae</taxon>
        <taxon>Dysgonomonas</taxon>
    </lineage>
</organism>
<evidence type="ECO:0000313" key="2">
    <source>
        <dbReference type="Proteomes" id="UP001596023"/>
    </source>
</evidence>
<evidence type="ECO:0000313" key="1">
    <source>
        <dbReference type="EMBL" id="MFC4673462.1"/>
    </source>
</evidence>
<sequence length="232" mass="27198">MKKINLEVTLDATAAQLQEIGITIPDFCGQKMRAWDFNTMTAVGPCARVYPCYSENDYFEIPMRYIRFVDLTIEEAEFIYPDAQEANITIFSDISIARHIYNLEQKYFLTDTCRVIYCEVNPSGKLRAILSREAHKYRLIENFVQELRAMNLEPVCDEEGIRLEYKFNDSLQVCVNKLLNSYVGFWRSIAIMVGHDRENRIARYYIKYNLITGKDLTYDELVKAVEYVQKKI</sequence>
<accession>A0ABV9KTP0</accession>
<dbReference type="EMBL" id="JBHSGN010000057">
    <property type="protein sequence ID" value="MFC4673462.1"/>
    <property type="molecule type" value="Genomic_DNA"/>
</dbReference>
<dbReference type="Proteomes" id="UP001596023">
    <property type="component" value="Unassembled WGS sequence"/>
</dbReference>
<protein>
    <submittedName>
        <fullName evidence="1">Uncharacterized protein</fullName>
    </submittedName>
</protein>
<gene>
    <name evidence="1" type="ORF">ACFO6W_07145</name>
</gene>
<keyword evidence="2" id="KW-1185">Reference proteome</keyword>